<dbReference type="EMBL" id="RBLC01000001">
    <property type="protein sequence ID" value="RKS26414.1"/>
    <property type="molecule type" value="Genomic_DNA"/>
</dbReference>
<proteinExistence type="predicted"/>
<feature type="transmembrane region" description="Helical" evidence="1">
    <location>
        <begin position="12"/>
        <end position="32"/>
    </location>
</feature>
<keyword evidence="1" id="KW-0812">Transmembrane</keyword>
<comment type="caution">
    <text evidence="2">The sequence shown here is derived from an EMBL/GenBank/DDBJ whole genome shotgun (WGS) entry which is preliminary data.</text>
</comment>
<reference evidence="2 3" key="1">
    <citation type="submission" date="2018-10" db="EMBL/GenBank/DDBJ databases">
        <title>Genomic Encyclopedia of Archaeal and Bacterial Type Strains, Phase II (KMG-II): from individual species to whole genera.</title>
        <authorList>
            <person name="Goeker M."/>
        </authorList>
    </citation>
    <scope>NUCLEOTIDE SEQUENCE [LARGE SCALE GENOMIC DNA]</scope>
    <source>
        <strain evidence="2 3">DSM 29537</strain>
    </source>
</reference>
<keyword evidence="3" id="KW-1185">Reference proteome</keyword>
<organism evidence="2 3">
    <name type="scientific">Flavobacterium endophyticum</name>
    <dbReference type="NCBI Taxonomy" id="1540163"/>
    <lineage>
        <taxon>Bacteria</taxon>
        <taxon>Pseudomonadati</taxon>
        <taxon>Bacteroidota</taxon>
        <taxon>Flavobacteriia</taxon>
        <taxon>Flavobacteriales</taxon>
        <taxon>Flavobacteriaceae</taxon>
        <taxon>Flavobacterium</taxon>
    </lineage>
</organism>
<sequence>MDSSSIKNFIMNNKWSVLIGLFVYGLFLFFTFSGNRICDCVSTEKYSSNNNGRVGITRFYHK</sequence>
<evidence type="ECO:0000313" key="2">
    <source>
        <dbReference type="EMBL" id="RKS26414.1"/>
    </source>
</evidence>
<evidence type="ECO:0000256" key="1">
    <source>
        <dbReference type="SAM" id="Phobius"/>
    </source>
</evidence>
<keyword evidence="1" id="KW-0472">Membrane</keyword>
<keyword evidence="1" id="KW-1133">Transmembrane helix</keyword>
<accession>A0A495MKB8</accession>
<dbReference type="Proteomes" id="UP000277579">
    <property type="component" value="Unassembled WGS sequence"/>
</dbReference>
<dbReference type="AlphaFoldDB" id="A0A495MKB8"/>
<evidence type="ECO:0000313" key="3">
    <source>
        <dbReference type="Proteomes" id="UP000277579"/>
    </source>
</evidence>
<name>A0A495MKB8_9FLAO</name>
<dbReference type="OrthoDB" id="677125at2"/>
<gene>
    <name evidence="2" type="ORF">CLV94_1472</name>
</gene>
<protein>
    <submittedName>
        <fullName evidence="2">Uncharacterized protein</fullName>
    </submittedName>
</protein>